<gene>
    <name evidence="1" type="ORF">ES676_11885</name>
</gene>
<dbReference type="AlphaFoldDB" id="A0A8H2LCT8"/>
<comment type="caution">
    <text evidence="1">The sequence shown here is derived from an EMBL/GenBank/DDBJ whole genome shotgun (WGS) entry which is preliminary data.</text>
</comment>
<name>A0A8H2LCT8_9FLAO</name>
<dbReference type="RefSeq" id="WP_148370551.1">
    <property type="nucleotide sequence ID" value="NZ_VSKM01000013.1"/>
</dbReference>
<dbReference type="EMBL" id="VSKM01000013">
    <property type="protein sequence ID" value="TYB71840.1"/>
    <property type="molecule type" value="Genomic_DNA"/>
</dbReference>
<organism evidence="1 2">
    <name type="scientific">Bizionia saleffrena</name>
    <dbReference type="NCBI Taxonomy" id="291189"/>
    <lineage>
        <taxon>Bacteria</taxon>
        <taxon>Pseudomonadati</taxon>
        <taxon>Bacteroidota</taxon>
        <taxon>Flavobacteriia</taxon>
        <taxon>Flavobacteriales</taxon>
        <taxon>Flavobacteriaceae</taxon>
        <taxon>Bizionia</taxon>
    </lineage>
</organism>
<keyword evidence="2" id="KW-1185">Reference proteome</keyword>
<dbReference type="Proteomes" id="UP000323324">
    <property type="component" value="Unassembled WGS sequence"/>
</dbReference>
<accession>A0A8H2LCT8</accession>
<evidence type="ECO:0000313" key="2">
    <source>
        <dbReference type="Proteomes" id="UP000323324"/>
    </source>
</evidence>
<sequence>MKSKKLLLIFILLTTFSYGQVGIGTITPDPSAALDITSNSQGFLAPRVTTVERTGITSPAESLLVFDTDEDTFFYYNTTTTSWIALANDASVKRNNYKLIKSAADLAQELIDGGSSYLLDENTYYEINGTITLLNPIDLNNAYVSGMDANEDVLSYTGGTVFKGSTGGSIRNVTLVGAKAFEITGSATETLLVQNTIIFGMNSVGSISGFGLYFSNIVQFVGNTNGITYSNIGNLLLNNQGWFSSNNGTFETFTGTFGLIEKVSGFSTVNGADVALDVSSNPVVATGILQGTAFSGTTSATSGYVKGYTTGSYAGYNFSNAWTAGAPGIPRENDDVATGDINFTASVGSGVSTLFTGTGTSSREKVIGATTSNSLFRFEKDGDNKIVYRGSKKRFFGANASISFQARNLSDSPTIYILYVAKGEDNGSASVITQTKVYGRATTDQEIIALPIIGTIELDTDDYIEVWAERYSGSGNMLTVSLNLTVR</sequence>
<evidence type="ECO:0008006" key="3">
    <source>
        <dbReference type="Google" id="ProtNLM"/>
    </source>
</evidence>
<reference evidence="1 2" key="1">
    <citation type="submission" date="2019-08" db="EMBL/GenBank/DDBJ databases">
        <title>Genomes of Antarctic Bizionia species.</title>
        <authorList>
            <person name="Bowman J.P."/>
        </authorList>
    </citation>
    <scope>NUCLEOTIDE SEQUENCE [LARGE SCALE GENOMIC DNA]</scope>
    <source>
        <strain evidence="1 2">HFD</strain>
    </source>
</reference>
<protein>
    <recommendedName>
        <fullName evidence="3">Cell wall anchor protein</fullName>
    </recommendedName>
</protein>
<proteinExistence type="predicted"/>
<evidence type="ECO:0000313" key="1">
    <source>
        <dbReference type="EMBL" id="TYB71840.1"/>
    </source>
</evidence>